<evidence type="ECO:0000313" key="5">
    <source>
        <dbReference type="EMBL" id="AXJ13200.1"/>
    </source>
</evidence>
<dbReference type="Gene3D" id="3.90.220.20">
    <property type="entry name" value="DNA methylase specificity domains"/>
    <property type="match status" value="2"/>
</dbReference>
<dbReference type="EC" id="3.1.21.-" evidence="5"/>
<dbReference type="AlphaFoldDB" id="A0A345VKE8"/>
<protein>
    <submittedName>
        <fullName evidence="5">Restriction enzyme BgcI subunit beta</fullName>
        <ecNumber evidence="5">3.1.21.-</ecNumber>
    </submittedName>
</protein>
<feature type="domain" description="Type I restriction modification DNA specificity" evidence="4">
    <location>
        <begin position="207"/>
        <end position="358"/>
    </location>
</feature>
<dbReference type="InterPro" id="IPR044946">
    <property type="entry name" value="Restrct_endonuc_typeI_TRD_sf"/>
</dbReference>
<sequence length="365" mass="42728">MIDTRDWEFFDFPKVFRMENGFYNKKPESNGEGTIPFIGATDKNNGVTDYFTIEEIESTSKTGDEPNQELDVKLFAPHALCVTNNGSVGYAYYQDKPFTCSHDVNPLYRIDGDFNEFTALFVATVIMHDRYRWGYGRKWRPKRMKYSRLKLPIQKETNGEPILDVSKRYSDSGFIPDWDFMENFIKSLKYKLPETKRNTYVDISSQNWVSFTLEELGIEIYKAKAHSKVDMDFSKSRQLDRLPFVSRTELNNSVDGWIFKDEESGTEEGNALVVGDTTSTISYQPNPFVAGDHIVVIRAEWLNKYTGLFIQTLLNKERYRYSYGRAFKMDLIKKTKLLLPVNHNKEIDWRWIENYIQTLPYSENI</sequence>
<dbReference type="GO" id="GO:0003677">
    <property type="term" value="F:DNA binding"/>
    <property type="evidence" value="ECO:0007669"/>
    <property type="project" value="UniProtKB-KW"/>
</dbReference>
<dbReference type="Proteomes" id="UP000255411">
    <property type="component" value="Chromosome"/>
</dbReference>
<gene>
    <name evidence="5" type="primary">bcgIB</name>
    <name evidence="5" type="ORF">Sp14A_12870</name>
</gene>
<dbReference type="GO" id="GO:0016787">
    <property type="term" value="F:hydrolase activity"/>
    <property type="evidence" value="ECO:0007669"/>
    <property type="project" value="UniProtKB-KW"/>
</dbReference>
<evidence type="ECO:0000256" key="3">
    <source>
        <dbReference type="ARBA" id="ARBA00023125"/>
    </source>
</evidence>
<dbReference type="EMBL" id="CP022601">
    <property type="protein sequence ID" value="AXJ13200.1"/>
    <property type="molecule type" value="Genomic_DNA"/>
</dbReference>
<reference evidence="5 6" key="1">
    <citation type="submission" date="2017-07" db="EMBL/GenBank/DDBJ databases">
        <title>Streptococcus pluranimalium as cause of bovine abortion.</title>
        <authorList>
            <person name="Rodriguez Campos S."/>
            <person name="Gobeli Brawand S."/>
            <person name="Brodard I."/>
            <person name="Rychener L."/>
            <person name="Perreten V."/>
        </authorList>
    </citation>
    <scope>NUCLEOTIDE SEQUENCE [LARGE SCALE GENOMIC DNA]</scope>
    <source>
        <strain evidence="5 6">14A0014</strain>
    </source>
</reference>
<accession>A0A345VKE8</accession>
<evidence type="ECO:0000313" key="6">
    <source>
        <dbReference type="Proteomes" id="UP000255411"/>
    </source>
</evidence>
<keyword evidence="2" id="KW-0680">Restriction system</keyword>
<name>A0A345VKE8_9STRE</name>
<proteinExistence type="inferred from homology"/>
<evidence type="ECO:0000256" key="2">
    <source>
        <dbReference type="ARBA" id="ARBA00022747"/>
    </source>
</evidence>
<dbReference type="SUPFAM" id="SSF116734">
    <property type="entry name" value="DNA methylase specificity domain"/>
    <property type="match status" value="1"/>
</dbReference>
<dbReference type="REBASE" id="264815">
    <property type="entry name" value="S.Spl0014ORF12860P"/>
</dbReference>
<comment type="similarity">
    <text evidence="1">Belongs to the type-I restriction system S methylase family.</text>
</comment>
<evidence type="ECO:0000256" key="1">
    <source>
        <dbReference type="ARBA" id="ARBA00010923"/>
    </source>
</evidence>
<dbReference type="InterPro" id="IPR000055">
    <property type="entry name" value="Restrct_endonuc_typeI_TRD"/>
</dbReference>
<organism evidence="5 6">
    <name type="scientific">Streptococcus pluranimalium</name>
    <dbReference type="NCBI Taxonomy" id="82348"/>
    <lineage>
        <taxon>Bacteria</taxon>
        <taxon>Bacillati</taxon>
        <taxon>Bacillota</taxon>
        <taxon>Bacilli</taxon>
        <taxon>Lactobacillales</taxon>
        <taxon>Streptococcaceae</taxon>
        <taxon>Streptococcus</taxon>
    </lineage>
</organism>
<evidence type="ECO:0000259" key="4">
    <source>
        <dbReference type="Pfam" id="PF01420"/>
    </source>
</evidence>
<feature type="domain" description="Type I restriction modification DNA specificity" evidence="4">
    <location>
        <begin position="5"/>
        <end position="125"/>
    </location>
</feature>
<keyword evidence="3" id="KW-0238">DNA-binding</keyword>
<dbReference type="GO" id="GO:0009307">
    <property type="term" value="P:DNA restriction-modification system"/>
    <property type="evidence" value="ECO:0007669"/>
    <property type="project" value="UniProtKB-KW"/>
</dbReference>
<dbReference type="Pfam" id="PF01420">
    <property type="entry name" value="Methylase_S"/>
    <property type="match status" value="2"/>
</dbReference>
<keyword evidence="5" id="KW-0378">Hydrolase</keyword>